<keyword evidence="2" id="KW-0051">Antiviral defense</keyword>
<keyword evidence="4" id="KW-1133">Transmembrane helix</keyword>
<dbReference type="Pfam" id="PF20300">
    <property type="entry name" value="prok_STING"/>
    <property type="match status" value="1"/>
</dbReference>
<evidence type="ECO:0000256" key="4">
    <source>
        <dbReference type="SAM" id="Phobius"/>
    </source>
</evidence>
<feature type="transmembrane region" description="Helical" evidence="4">
    <location>
        <begin position="30"/>
        <end position="47"/>
    </location>
</feature>
<comment type="similarity">
    <text evidence="3">In the C-terminal section; belongs to the bacterial STING family.</text>
</comment>
<evidence type="ECO:0000259" key="5">
    <source>
        <dbReference type="Pfam" id="PF20300"/>
    </source>
</evidence>
<gene>
    <name evidence="6" type="ORF">N7E81_07200</name>
</gene>
<feature type="domain" description="Prokaryotic STING" evidence="5">
    <location>
        <begin position="60"/>
        <end position="192"/>
    </location>
</feature>
<proteinExistence type="inferred from homology"/>
<dbReference type="RefSeq" id="WP_263052614.1">
    <property type="nucleotide sequence ID" value="NZ_CP106735.1"/>
</dbReference>
<keyword evidence="7" id="KW-1185">Reference proteome</keyword>
<sequence length="214" mass="24870">MNSNRNHIAGRAITFILLIFWFFYPELTQWEPIIGVWMVLQGVVIYFQKRRIEKLEFSPAISLAHGYVNNFLEPAISELLQKNGSANLDFKVYIPSELEELSDQQIERMKLQIQSKGYQLNQIKLKRKTGRPHDILTVEKQEGSVSYFDFPRTLLSLQSYIDYKVASSRNESTDSKKQVLGNKLIEAFNKEVRRLIEKKNLTDAVSFAEKSLSF</sequence>
<feature type="transmembrane region" description="Helical" evidence="4">
    <location>
        <begin position="7"/>
        <end position="24"/>
    </location>
</feature>
<organism evidence="6 7">
    <name type="scientific">Reichenbachiella carrageenanivorans</name>
    <dbReference type="NCBI Taxonomy" id="2979869"/>
    <lineage>
        <taxon>Bacteria</taxon>
        <taxon>Pseudomonadati</taxon>
        <taxon>Bacteroidota</taxon>
        <taxon>Cytophagia</taxon>
        <taxon>Cytophagales</taxon>
        <taxon>Reichenbachiellaceae</taxon>
        <taxon>Reichenbachiella</taxon>
    </lineage>
</organism>
<evidence type="ECO:0000313" key="6">
    <source>
        <dbReference type="EMBL" id="UXX80885.1"/>
    </source>
</evidence>
<evidence type="ECO:0000256" key="1">
    <source>
        <dbReference type="ARBA" id="ARBA00022741"/>
    </source>
</evidence>
<evidence type="ECO:0000313" key="7">
    <source>
        <dbReference type="Proteomes" id="UP001062165"/>
    </source>
</evidence>
<evidence type="ECO:0000256" key="2">
    <source>
        <dbReference type="ARBA" id="ARBA00023118"/>
    </source>
</evidence>
<keyword evidence="1" id="KW-0547">Nucleotide-binding</keyword>
<name>A0ABY6DAL3_9BACT</name>
<protein>
    <recommendedName>
        <fullName evidence="5">Prokaryotic STING domain-containing protein</fullName>
    </recommendedName>
</protein>
<reference evidence="6" key="1">
    <citation type="submission" date="2022-10" db="EMBL/GenBank/DDBJ databases">
        <title>Comparative genomics and taxonomic characterization of three novel marine species of genus Reichenbachiella exhibiting antioxidant and polysaccharide degradation activities.</title>
        <authorList>
            <person name="Muhammad N."/>
            <person name="Lee Y.-J."/>
            <person name="Ko J."/>
            <person name="Kim S.-G."/>
        </authorList>
    </citation>
    <scope>NUCLEOTIDE SEQUENCE</scope>
    <source>
        <strain evidence="6">Wsw4-B4</strain>
    </source>
</reference>
<evidence type="ECO:0000256" key="3">
    <source>
        <dbReference type="ARBA" id="ARBA00034315"/>
    </source>
</evidence>
<keyword evidence="4" id="KW-0472">Membrane</keyword>
<accession>A0ABY6DAL3</accession>
<dbReference type="Proteomes" id="UP001062165">
    <property type="component" value="Chromosome"/>
</dbReference>
<dbReference type="EMBL" id="CP106735">
    <property type="protein sequence ID" value="UXX80885.1"/>
    <property type="molecule type" value="Genomic_DNA"/>
</dbReference>
<dbReference type="InterPro" id="IPR046876">
    <property type="entry name" value="Prok_STING"/>
</dbReference>
<keyword evidence="4" id="KW-0812">Transmembrane</keyword>
<dbReference type="CDD" id="cd22659">
    <property type="entry name" value="STING_bact-like"/>
    <property type="match status" value="1"/>
</dbReference>